<keyword evidence="2" id="KW-1185">Reference proteome</keyword>
<evidence type="ECO:0000313" key="1">
    <source>
        <dbReference type="EMBL" id="STZ60788.1"/>
    </source>
</evidence>
<accession>A0A378TJ04</accession>
<organism evidence="1 2">
    <name type="scientific">Mycolicibacterium tokaiense</name>
    <dbReference type="NCBI Taxonomy" id="39695"/>
    <lineage>
        <taxon>Bacteria</taxon>
        <taxon>Bacillati</taxon>
        <taxon>Actinomycetota</taxon>
        <taxon>Actinomycetes</taxon>
        <taxon>Mycobacteriales</taxon>
        <taxon>Mycobacteriaceae</taxon>
        <taxon>Mycolicibacterium</taxon>
    </lineage>
</organism>
<gene>
    <name evidence="1" type="ORF">NCTC10821_04332</name>
</gene>
<dbReference type="AlphaFoldDB" id="A0A378TJ04"/>
<sequence length="134" mass="14152">MLKAAVEIFDQKGRNASAAELGEATGFDHETVQQALRALYLEPYFEKGRNAFSGHILSVGAPTGDAFRVAGLWPTPETLLERMIAALEAAADDDDRQPEERSRLRSIAQSLKGAAYSIAIGALGGAGGNMMTGG</sequence>
<protein>
    <submittedName>
        <fullName evidence="1">Uncharacterized protein</fullName>
    </submittedName>
</protein>
<name>A0A378TJ04_9MYCO</name>
<evidence type="ECO:0000313" key="2">
    <source>
        <dbReference type="Proteomes" id="UP000254978"/>
    </source>
</evidence>
<reference evidence="1 2" key="1">
    <citation type="submission" date="2018-06" db="EMBL/GenBank/DDBJ databases">
        <authorList>
            <consortium name="Pathogen Informatics"/>
            <person name="Doyle S."/>
        </authorList>
    </citation>
    <scope>NUCLEOTIDE SEQUENCE [LARGE SCALE GENOMIC DNA]</scope>
    <source>
        <strain evidence="1 2">NCTC10821</strain>
    </source>
</reference>
<dbReference type="Proteomes" id="UP000254978">
    <property type="component" value="Unassembled WGS sequence"/>
</dbReference>
<proteinExistence type="predicted"/>
<dbReference type="EMBL" id="UGQT01000001">
    <property type="protein sequence ID" value="STZ60788.1"/>
    <property type="molecule type" value="Genomic_DNA"/>
</dbReference>